<dbReference type="EMBL" id="JBELPZ010000014">
    <property type="protein sequence ID" value="MFL9845308.1"/>
    <property type="molecule type" value="Genomic_DNA"/>
</dbReference>
<dbReference type="RefSeq" id="WP_408085586.1">
    <property type="nucleotide sequence ID" value="NZ_JBELPZ010000014.1"/>
</dbReference>
<name>A0ABW8YYG7_9FLAO</name>
<dbReference type="GO" id="GO:0016301">
    <property type="term" value="F:kinase activity"/>
    <property type="evidence" value="ECO:0007669"/>
    <property type="project" value="UniProtKB-KW"/>
</dbReference>
<accession>A0ABW8YYG7</accession>
<gene>
    <name evidence="1" type="ORF">ABS766_12840</name>
</gene>
<dbReference type="NCBIfam" id="NF007144">
    <property type="entry name" value="PRK09585.2-3"/>
    <property type="match status" value="1"/>
</dbReference>
<evidence type="ECO:0000313" key="2">
    <source>
        <dbReference type="Proteomes" id="UP001629156"/>
    </source>
</evidence>
<sequence length="355" mass="38910">MNKHIYNIIGVMSGTSLDGVDLSYVQFSLSGGNWKYRIITAETIPYSDKWVTRLKEAVDYTTQQLQQLNNEYTVLLSDIIRSFIAKHKISGIDALSSHGHTILHQPQKGITLQIGNLPQIATLTGQKVVCDFRVQDVAMGGQGAPLVPIGDALLFADYTYCLNLGGFANISFEEHGKRLAYDICAVNTVLNFYSGRLGYPYDNGGKIARGGKLNNDLLFELESLEFYNKPYPKSLGVEFVKATVLPLLEQYNIPTEDKLHTYVAHVASQIAQCVATPNCSLLITGGGVYNTFLIEKIQALLPGVAVVLPNDDTIQYKEALIFALLGVLKLRGEINVLASVTGAQKNHSSGKIYST</sequence>
<dbReference type="PANTHER" id="PTHR30605">
    <property type="entry name" value="ANHYDRO-N-ACETYLMURAMIC ACID KINASE"/>
    <property type="match status" value="1"/>
</dbReference>
<protein>
    <submittedName>
        <fullName evidence="1">Anhydro-N-acetylmuramic acid kinase</fullName>
        <ecNumber evidence="1">2.7.1.170</ecNumber>
    </submittedName>
</protein>
<reference evidence="1 2" key="1">
    <citation type="submission" date="2024-06" db="EMBL/GenBank/DDBJ databases">
        <authorList>
            <person name="Kaempfer P."/>
            <person name="Viver T."/>
        </authorList>
    </citation>
    <scope>NUCLEOTIDE SEQUENCE [LARGE SCALE GENOMIC DNA]</scope>
    <source>
        <strain evidence="1 2">ST-119</strain>
    </source>
</reference>
<dbReference type="Pfam" id="PF03702">
    <property type="entry name" value="AnmK"/>
    <property type="match status" value="1"/>
</dbReference>
<proteinExistence type="predicted"/>
<organism evidence="1 2">
    <name type="scientific">Flavobacterium rhizosphaerae</name>
    <dbReference type="NCBI Taxonomy" id="3163298"/>
    <lineage>
        <taxon>Bacteria</taxon>
        <taxon>Pseudomonadati</taxon>
        <taxon>Bacteroidota</taxon>
        <taxon>Flavobacteriia</taxon>
        <taxon>Flavobacteriales</taxon>
        <taxon>Flavobacteriaceae</taxon>
        <taxon>Flavobacterium</taxon>
    </lineage>
</organism>
<comment type="caution">
    <text evidence="1">The sequence shown here is derived from an EMBL/GenBank/DDBJ whole genome shotgun (WGS) entry which is preliminary data.</text>
</comment>
<keyword evidence="2" id="KW-1185">Reference proteome</keyword>
<dbReference type="InterPro" id="IPR043129">
    <property type="entry name" value="ATPase_NBD"/>
</dbReference>
<dbReference type="SUPFAM" id="SSF53067">
    <property type="entry name" value="Actin-like ATPase domain"/>
    <property type="match status" value="1"/>
</dbReference>
<dbReference type="Gene3D" id="3.30.420.40">
    <property type="match status" value="2"/>
</dbReference>
<keyword evidence="1" id="KW-0808">Transferase</keyword>
<keyword evidence="1" id="KW-0418">Kinase</keyword>
<dbReference type="EC" id="2.7.1.170" evidence="1"/>
<dbReference type="Proteomes" id="UP001629156">
    <property type="component" value="Unassembled WGS sequence"/>
</dbReference>
<dbReference type="PANTHER" id="PTHR30605:SF0">
    <property type="entry name" value="ANHYDRO-N-ACETYLMURAMIC ACID KINASE"/>
    <property type="match status" value="1"/>
</dbReference>
<evidence type="ECO:0000313" key="1">
    <source>
        <dbReference type="EMBL" id="MFL9845308.1"/>
    </source>
</evidence>
<dbReference type="InterPro" id="IPR005338">
    <property type="entry name" value="Anhydro_N_Ac-Mur_kinase"/>
</dbReference>